<dbReference type="Gene3D" id="1.10.3720.10">
    <property type="entry name" value="MetI-like"/>
    <property type="match status" value="1"/>
</dbReference>
<evidence type="ECO:0000256" key="4">
    <source>
        <dbReference type="ARBA" id="ARBA00022475"/>
    </source>
</evidence>
<dbReference type="Proteomes" id="UP000314616">
    <property type="component" value="Chromosome"/>
</dbReference>
<evidence type="ECO:0000313" key="11">
    <source>
        <dbReference type="Proteomes" id="UP000314616"/>
    </source>
</evidence>
<evidence type="ECO:0000256" key="1">
    <source>
        <dbReference type="ARBA" id="ARBA00004651"/>
    </source>
</evidence>
<keyword evidence="6 8" id="KW-1133">Transmembrane helix</keyword>
<proteinExistence type="inferred from homology"/>
<name>A0A5B8BYD1_9MICO</name>
<protein>
    <submittedName>
        <fullName evidence="10">ABC transporter permease</fullName>
    </submittedName>
</protein>
<feature type="transmembrane region" description="Helical" evidence="8">
    <location>
        <begin position="21"/>
        <end position="48"/>
    </location>
</feature>
<feature type="transmembrane region" description="Helical" evidence="8">
    <location>
        <begin position="262"/>
        <end position="282"/>
    </location>
</feature>
<dbReference type="KEGG" id="gyu:FE374_00970"/>
<comment type="subcellular location">
    <subcellularLocation>
        <location evidence="1 8">Cell membrane</location>
        <topology evidence="1 8">Multi-pass membrane protein</topology>
    </subcellularLocation>
</comment>
<dbReference type="Pfam" id="PF00528">
    <property type="entry name" value="BPD_transp_1"/>
    <property type="match status" value="1"/>
</dbReference>
<dbReference type="EMBL" id="CP040915">
    <property type="protein sequence ID" value="QDC23389.1"/>
    <property type="molecule type" value="Genomic_DNA"/>
</dbReference>
<keyword evidence="3 8" id="KW-0813">Transport</keyword>
<dbReference type="PANTHER" id="PTHR42929">
    <property type="entry name" value="INNER MEMBRANE ABC TRANSPORTER PERMEASE PROTEIN YDCU-RELATED-RELATED"/>
    <property type="match status" value="1"/>
</dbReference>
<evidence type="ECO:0000256" key="5">
    <source>
        <dbReference type="ARBA" id="ARBA00022692"/>
    </source>
</evidence>
<comment type="similarity">
    <text evidence="2">Belongs to the binding-protein-dependent transport system permease family. CysTW subfamily.</text>
</comment>
<dbReference type="AlphaFoldDB" id="A0A5B8BYD1"/>
<feature type="transmembrane region" description="Helical" evidence="8">
    <location>
        <begin position="112"/>
        <end position="133"/>
    </location>
</feature>
<dbReference type="OrthoDB" id="9808619at2"/>
<feature type="domain" description="ABC transmembrane type-1" evidence="9">
    <location>
        <begin position="77"/>
        <end position="283"/>
    </location>
</feature>
<keyword evidence="5 8" id="KW-0812">Transmembrane</keyword>
<organism evidence="10 11">
    <name type="scientific">Georgenia yuyongxinii</name>
    <dbReference type="NCBI Taxonomy" id="2589797"/>
    <lineage>
        <taxon>Bacteria</taxon>
        <taxon>Bacillati</taxon>
        <taxon>Actinomycetota</taxon>
        <taxon>Actinomycetes</taxon>
        <taxon>Micrococcales</taxon>
        <taxon>Bogoriellaceae</taxon>
        <taxon>Georgenia</taxon>
    </lineage>
</organism>
<evidence type="ECO:0000259" key="9">
    <source>
        <dbReference type="PROSITE" id="PS50928"/>
    </source>
</evidence>
<evidence type="ECO:0000313" key="10">
    <source>
        <dbReference type="EMBL" id="QDC23389.1"/>
    </source>
</evidence>
<dbReference type="RefSeq" id="WP_139926831.1">
    <property type="nucleotide sequence ID" value="NZ_CP040915.1"/>
</dbReference>
<feature type="transmembrane region" description="Helical" evidence="8">
    <location>
        <begin position="81"/>
        <end position="100"/>
    </location>
</feature>
<gene>
    <name evidence="10" type="ORF">FE374_00970</name>
</gene>
<evidence type="ECO:0000256" key="7">
    <source>
        <dbReference type="ARBA" id="ARBA00023136"/>
    </source>
</evidence>
<evidence type="ECO:0000256" key="3">
    <source>
        <dbReference type="ARBA" id="ARBA00022448"/>
    </source>
</evidence>
<dbReference type="GO" id="GO:0005886">
    <property type="term" value="C:plasma membrane"/>
    <property type="evidence" value="ECO:0007669"/>
    <property type="project" value="UniProtKB-SubCell"/>
</dbReference>
<sequence>MVASPARPGRRRGRGARLEPTLLLAPGLLYLTVFVAVPVLLVGAYMFATRGRLSGVEWTFTLENFSRALEPIYLKVLADSLFVAGLATVLAFLIGYPTAYAITKLPPRWRTVALVLVVVPFWTNFLIRTYAWIVLLNSQGLVNDALVALGVVDAPVELLYTRGAVVVGMVYAYLPLMILPLYAALSKVDPELLEASANLGATRARTFWTVTFPLTLPAALIGGILVFVPTMGNFVIPELLGGGKVSMVGTLVRDQFLRARDWPFGAVLAMILIILLVVLFLVQSRIARHIEGGGRRA</sequence>
<reference evidence="10 11" key="1">
    <citation type="submission" date="2019-05" db="EMBL/GenBank/DDBJ databases">
        <title>Georgenia *** sp. nov., and Georgenia *** sp. nov., isolated from the intestinal contents of plateau pika (Ochotona curzoniae) in the Qinghai-Tibet plateau of China.</title>
        <authorList>
            <person name="Tian Z."/>
        </authorList>
    </citation>
    <scope>NUCLEOTIDE SEQUENCE [LARGE SCALE GENOMIC DNA]</scope>
    <source>
        <strain evidence="10 11">Z443</strain>
    </source>
</reference>
<dbReference type="PROSITE" id="PS50928">
    <property type="entry name" value="ABC_TM1"/>
    <property type="match status" value="1"/>
</dbReference>
<dbReference type="PANTHER" id="PTHR42929:SF1">
    <property type="entry name" value="INNER MEMBRANE ABC TRANSPORTER PERMEASE PROTEIN YDCU-RELATED"/>
    <property type="match status" value="1"/>
</dbReference>
<evidence type="ECO:0000256" key="8">
    <source>
        <dbReference type="RuleBase" id="RU363032"/>
    </source>
</evidence>
<keyword evidence="7 8" id="KW-0472">Membrane</keyword>
<evidence type="ECO:0000256" key="6">
    <source>
        <dbReference type="ARBA" id="ARBA00022989"/>
    </source>
</evidence>
<accession>A0A5B8BYD1</accession>
<dbReference type="InterPro" id="IPR000515">
    <property type="entry name" value="MetI-like"/>
</dbReference>
<feature type="transmembrane region" description="Helical" evidence="8">
    <location>
        <begin position="164"/>
        <end position="185"/>
    </location>
</feature>
<keyword evidence="4" id="KW-1003">Cell membrane</keyword>
<dbReference type="SUPFAM" id="SSF161098">
    <property type="entry name" value="MetI-like"/>
    <property type="match status" value="1"/>
</dbReference>
<dbReference type="InterPro" id="IPR035906">
    <property type="entry name" value="MetI-like_sf"/>
</dbReference>
<dbReference type="CDD" id="cd06261">
    <property type="entry name" value="TM_PBP2"/>
    <property type="match status" value="1"/>
</dbReference>
<dbReference type="GO" id="GO:0055085">
    <property type="term" value="P:transmembrane transport"/>
    <property type="evidence" value="ECO:0007669"/>
    <property type="project" value="InterPro"/>
</dbReference>
<evidence type="ECO:0000256" key="2">
    <source>
        <dbReference type="ARBA" id="ARBA00007069"/>
    </source>
</evidence>
<feature type="transmembrane region" description="Helical" evidence="8">
    <location>
        <begin position="206"/>
        <end position="228"/>
    </location>
</feature>